<dbReference type="RefSeq" id="WP_013924298.1">
    <property type="nucleotide sequence ID" value="NC_015702.1"/>
</dbReference>
<dbReference type="Proteomes" id="UP000000495">
    <property type="component" value="Chromosome"/>
</dbReference>
<keyword evidence="1" id="KW-0472">Membrane</keyword>
<accession>F8KWB6</accession>
<keyword evidence="1" id="KW-0812">Transmembrane</keyword>
<evidence type="ECO:0000256" key="1">
    <source>
        <dbReference type="SAM" id="Phobius"/>
    </source>
</evidence>
<proteinExistence type="predicted"/>
<dbReference type="KEGG" id="puv:PUV_03640"/>
<dbReference type="EMBL" id="FR872580">
    <property type="protein sequence ID" value="CCB85314.1"/>
    <property type="molecule type" value="Genomic_DNA"/>
</dbReference>
<name>F8KWB6_PARAV</name>
<reference key="1">
    <citation type="journal article" date="2011" name="Mol. Biol. Evol.">
        <title>Unity in variety -- the pan-genome of the Chlamydiae.</title>
        <authorList>
            <person name="Collingro A."/>
            <person name="Tischler P."/>
            <person name="Weinmaier T."/>
            <person name="Penz T."/>
            <person name="Heinz E."/>
            <person name="Brunham R.C."/>
            <person name="Read T.D."/>
            <person name="Bavoil P.M."/>
            <person name="Sachse K."/>
            <person name="Kahane S."/>
            <person name="Friedman M.G."/>
            <person name="Rattei T."/>
            <person name="Myers G.S.A."/>
            <person name="Horn M."/>
        </authorList>
    </citation>
    <scope>NUCLEOTIDE SEQUENCE</scope>
    <source>
        <strain>UV7</strain>
    </source>
</reference>
<dbReference type="AlphaFoldDB" id="F8KWB6"/>
<reference evidence="2 3" key="2">
    <citation type="journal article" date="2011" name="Mol. Biol. Evol.">
        <title>Unity in variety--the pan-genome of the Chlamydiae.</title>
        <authorList>
            <person name="Collingro A."/>
            <person name="Tischler P."/>
            <person name="Weinmaier T."/>
            <person name="Penz T."/>
            <person name="Heinz E."/>
            <person name="Brunham R.C."/>
            <person name="Read T.D."/>
            <person name="Bavoil P.M."/>
            <person name="Sachse K."/>
            <person name="Kahane S."/>
            <person name="Friedman M.G."/>
            <person name="Rattei T."/>
            <person name="Myers G.S."/>
            <person name="Horn M."/>
        </authorList>
    </citation>
    <scope>NUCLEOTIDE SEQUENCE [LARGE SCALE GENOMIC DNA]</scope>
    <source>
        <strain evidence="3">UV7</strain>
    </source>
</reference>
<evidence type="ECO:0000313" key="2">
    <source>
        <dbReference type="EMBL" id="CCB85314.1"/>
    </source>
</evidence>
<keyword evidence="1" id="KW-1133">Transmembrane helix</keyword>
<dbReference type="HOGENOM" id="CLU_1833254_0_0_0"/>
<feature type="transmembrane region" description="Helical" evidence="1">
    <location>
        <begin position="93"/>
        <end position="113"/>
    </location>
</feature>
<keyword evidence="3" id="KW-1185">Reference proteome</keyword>
<gene>
    <name evidence="2" type="ordered locus">PUV_03640</name>
</gene>
<organism evidence="2 3">
    <name type="scientific">Parachlamydia acanthamoebae (strain UV7)</name>
    <dbReference type="NCBI Taxonomy" id="765952"/>
    <lineage>
        <taxon>Bacteria</taxon>
        <taxon>Pseudomonadati</taxon>
        <taxon>Chlamydiota</taxon>
        <taxon>Chlamydiia</taxon>
        <taxon>Parachlamydiales</taxon>
        <taxon>Parachlamydiaceae</taxon>
        <taxon>Parachlamydia</taxon>
    </lineage>
</organism>
<sequence length="142" mass="15343">MLSIRNINHGCTQVEKFLNVAECVPIVGMLSSALRVKAAYGQVVFGLGCAAVGGVGLLISALADDEKGQKTFKKVTMFGAEHMIHGALNALRGFGVLLLGTCTFGLGNVLMIVPNMWKEDHFAPFFQYGKYTEEQSKANLPY</sequence>
<protein>
    <submittedName>
        <fullName evidence="2">Uncharacterized protein</fullName>
    </submittedName>
</protein>
<evidence type="ECO:0000313" key="3">
    <source>
        <dbReference type="Proteomes" id="UP000000495"/>
    </source>
</evidence>
<feature type="transmembrane region" description="Helical" evidence="1">
    <location>
        <begin position="39"/>
        <end position="63"/>
    </location>
</feature>
<dbReference type="eggNOG" id="ENOG502ZW8V">
    <property type="taxonomic scope" value="Bacteria"/>
</dbReference>